<feature type="compositionally biased region" description="Low complexity" evidence="3">
    <location>
        <begin position="343"/>
        <end position="353"/>
    </location>
</feature>
<name>A0AAD5A0P6_SILAS</name>
<dbReference type="PANTHER" id="PTHR12375">
    <property type="entry name" value="RNA-BINDING PROTEIN LUC7-RELATED"/>
    <property type="match status" value="1"/>
</dbReference>
<dbReference type="GO" id="GO:0003729">
    <property type="term" value="F:mRNA binding"/>
    <property type="evidence" value="ECO:0007669"/>
    <property type="project" value="InterPro"/>
</dbReference>
<feature type="compositionally biased region" description="Basic and acidic residues" evidence="3">
    <location>
        <begin position="268"/>
        <end position="280"/>
    </location>
</feature>
<dbReference type="Gene3D" id="1.25.40.10">
    <property type="entry name" value="Tetratricopeptide repeat domain"/>
    <property type="match status" value="1"/>
</dbReference>
<gene>
    <name evidence="4" type="ORF">C0J50_6986</name>
</gene>
<feature type="region of interest" description="Disordered" evidence="3">
    <location>
        <begin position="343"/>
        <end position="364"/>
    </location>
</feature>
<dbReference type="AlphaFoldDB" id="A0AAD5A0P6"/>
<evidence type="ECO:0000256" key="1">
    <source>
        <dbReference type="ARBA" id="ARBA00005655"/>
    </source>
</evidence>
<organism evidence="4 5">
    <name type="scientific">Silurus asotus</name>
    <name type="common">Amur catfish</name>
    <name type="synonym">Parasilurus asotus</name>
    <dbReference type="NCBI Taxonomy" id="30991"/>
    <lineage>
        <taxon>Eukaryota</taxon>
        <taxon>Metazoa</taxon>
        <taxon>Chordata</taxon>
        <taxon>Craniata</taxon>
        <taxon>Vertebrata</taxon>
        <taxon>Euteleostomi</taxon>
        <taxon>Actinopterygii</taxon>
        <taxon>Neopterygii</taxon>
        <taxon>Teleostei</taxon>
        <taxon>Ostariophysi</taxon>
        <taxon>Siluriformes</taxon>
        <taxon>Siluridae</taxon>
        <taxon>Silurus</taxon>
    </lineage>
</organism>
<feature type="compositionally biased region" description="Basic residues" evidence="3">
    <location>
        <begin position="281"/>
        <end position="319"/>
    </location>
</feature>
<dbReference type="Pfam" id="PF03194">
    <property type="entry name" value="LUC7"/>
    <property type="match status" value="1"/>
</dbReference>
<dbReference type="Proteomes" id="UP001205998">
    <property type="component" value="Unassembled WGS sequence"/>
</dbReference>
<dbReference type="GO" id="GO:0006376">
    <property type="term" value="P:mRNA splice site recognition"/>
    <property type="evidence" value="ECO:0007669"/>
    <property type="project" value="InterPro"/>
</dbReference>
<keyword evidence="2" id="KW-0175">Coiled coil</keyword>
<proteinExistence type="inferred from homology"/>
<evidence type="ECO:0000313" key="4">
    <source>
        <dbReference type="EMBL" id="KAI5607666.1"/>
    </source>
</evidence>
<evidence type="ECO:0000313" key="5">
    <source>
        <dbReference type="Proteomes" id="UP001205998"/>
    </source>
</evidence>
<comment type="similarity">
    <text evidence="1">Belongs to the Luc7 family.</text>
</comment>
<dbReference type="EMBL" id="MU590928">
    <property type="protein sequence ID" value="KAI5607666.1"/>
    <property type="molecule type" value="Genomic_DNA"/>
</dbReference>
<keyword evidence="5" id="KW-1185">Reference proteome</keyword>
<dbReference type="InterPro" id="IPR004882">
    <property type="entry name" value="Luc7-rel"/>
</dbReference>
<comment type="caution">
    <text evidence="4">The sequence shown here is derived from an EMBL/GenBank/DDBJ whole genome shotgun (WGS) entry which is preliminary data.</text>
</comment>
<feature type="region of interest" description="Disordered" evidence="3">
    <location>
        <begin position="237"/>
        <end position="329"/>
    </location>
</feature>
<evidence type="ECO:0000256" key="3">
    <source>
        <dbReference type="SAM" id="MobiDB-lite"/>
    </source>
</evidence>
<feature type="coiled-coil region" evidence="2">
    <location>
        <begin position="94"/>
        <end position="172"/>
    </location>
</feature>
<protein>
    <submittedName>
        <fullName evidence="4">RNA-binding protein Luc7-like 1</fullName>
    </submittedName>
</protein>
<dbReference type="InterPro" id="IPR011990">
    <property type="entry name" value="TPR-like_helical_dom_sf"/>
</dbReference>
<accession>A0AAD5A0P6</accession>
<feature type="compositionally biased region" description="Basic and acidic residues" evidence="3">
    <location>
        <begin position="237"/>
        <end position="256"/>
    </location>
</feature>
<reference evidence="4" key="1">
    <citation type="submission" date="2018-07" db="EMBL/GenBank/DDBJ databases">
        <title>Comparative genomics of catfishes provides insights into carnivory and benthic adaptation.</title>
        <authorList>
            <person name="Zhang Y."/>
            <person name="Wang D."/>
            <person name="Peng Z."/>
            <person name="Zheng S."/>
            <person name="Shao F."/>
            <person name="Tao W."/>
        </authorList>
    </citation>
    <scope>NUCLEOTIDE SEQUENCE</scope>
    <source>
        <strain evidence="4">Chongqing</strain>
    </source>
</reference>
<feature type="compositionally biased region" description="Basic residues" evidence="3">
    <location>
        <begin position="257"/>
        <end position="267"/>
    </location>
</feature>
<sequence>MSAQAQMRALLDQLMGTARDGDESRQRVKFTDERVCKSHLLNCCPHDILSGTRMDLGECSKIHDLALRADYEIASKERDLFFELDAVDHLESFIADCDRRTELAKKRLAETQEEISAEVAAKAEKVHELNEEIGKLLAKAEQLGAEGNVDEAQKVLQEVEKVRTKKKDAEEEYRNSMPASSFQQQKLRVCEVCSAYLGLHDNDRRLADHFGGKLHLGFIQIREKLEQLKKTVLDKQERRNQERLKRREEREREERMMRKRTRSRSRERKSSRDGERERERERRRRRSRSSSRERRRTRSRSRDRERRRRHRSRSRSPSHSRREPSHRCVIACDAEETGNRIGKQQGEAAAGAGPVEKMAGSPEKSCSSAQELKEHGNRLFLCRKYQEAVTCYSKAITGTVDVLIGQDK</sequence>
<evidence type="ECO:0000256" key="2">
    <source>
        <dbReference type="SAM" id="Coils"/>
    </source>
</evidence>
<dbReference type="GO" id="GO:0005685">
    <property type="term" value="C:U1 snRNP"/>
    <property type="evidence" value="ECO:0007669"/>
    <property type="project" value="InterPro"/>
</dbReference>